<sequence length="72" mass="8217">MNLFSRKPLDNYRRFVTDIHGEEGLVVNGLVLSPEQMAVILQLYDYGMSGISEEEVAVFNQVVDQLKTLIWS</sequence>
<evidence type="ECO:0000313" key="1">
    <source>
        <dbReference type="EMBL" id="SUO90236.1"/>
    </source>
</evidence>
<dbReference type="EMBL" id="UHIA01000002">
    <property type="protein sequence ID" value="SUO90236.1"/>
    <property type="molecule type" value="Genomic_DNA"/>
</dbReference>
<organism evidence="1 2">
    <name type="scientific">Suttonella indologenes</name>
    <dbReference type="NCBI Taxonomy" id="13276"/>
    <lineage>
        <taxon>Bacteria</taxon>
        <taxon>Pseudomonadati</taxon>
        <taxon>Pseudomonadota</taxon>
        <taxon>Gammaproteobacteria</taxon>
        <taxon>Cardiobacteriales</taxon>
        <taxon>Cardiobacteriaceae</taxon>
        <taxon>Suttonella</taxon>
    </lineage>
</organism>
<evidence type="ECO:0000313" key="2">
    <source>
        <dbReference type="Proteomes" id="UP000254575"/>
    </source>
</evidence>
<keyword evidence="2" id="KW-1185">Reference proteome</keyword>
<gene>
    <name evidence="1" type="ORF">NCTC10717_00031</name>
</gene>
<dbReference type="Proteomes" id="UP000254575">
    <property type="component" value="Unassembled WGS sequence"/>
</dbReference>
<reference evidence="1 2" key="1">
    <citation type="submission" date="2018-06" db="EMBL/GenBank/DDBJ databases">
        <authorList>
            <consortium name="Pathogen Informatics"/>
            <person name="Doyle S."/>
        </authorList>
    </citation>
    <scope>NUCLEOTIDE SEQUENCE [LARGE SCALE GENOMIC DNA]</scope>
    <source>
        <strain evidence="1 2">NCTC10717</strain>
    </source>
</reference>
<protein>
    <submittedName>
        <fullName evidence="1">Uncharacterized protein</fullName>
    </submittedName>
</protein>
<proteinExistence type="predicted"/>
<dbReference type="AlphaFoldDB" id="A0A380MIQ8"/>
<dbReference type="RefSeq" id="WP_115217371.1">
    <property type="nucleotide sequence ID" value="NZ_UHIA01000002.1"/>
</dbReference>
<accession>A0A380MIQ8</accession>
<name>A0A380MIQ8_9GAMM</name>